<name>A0AA88QQ17_9ASTE</name>
<evidence type="ECO:0000313" key="3">
    <source>
        <dbReference type="Proteomes" id="UP001187471"/>
    </source>
</evidence>
<evidence type="ECO:0000256" key="1">
    <source>
        <dbReference type="SAM" id="MobiDB-lite"/>
    </source>
</evidence>
<organism evidence="2 3">
    <name type="scientific">Escallonia rubra</name>
    <dbReference type="NCBI Taxonomy" id="112253"/>
    <lineage>
        <taxon>Eukaryota</taxon>
        <taxon>Viridiplantae</taxon>
        <taxon>Streptophyta</taxon>
        <taxon>Embryophyta</taxon>
        <taxon>Tracheophyta</taxon>
        <taxon>Spermatophyta</taxon>
        <taxon>Magnoliopsida</taxon>
        <taxon>eudicotyledons</taxon>
        <taxon>Gunneridae</taxon>
        <taxon>Pentapetalae</taxon>
        <taxon>asterids</taxon>
        <taxon>campanulids</taxon>
        <taxon>Escalloniales</taxon>
        <taxon>Escalloniaceae</taxon>
        <taxon>Escallonia</taxon>
    </lineage>
</organism>
<feature type="region of interest" description="Disordered" evidence="1">
    <location>
        <begin position="1"/>
        <end position="57"/>
    </location>
</feature>
<keyword evidence="3" id="KW-1185">Reference proteome</keyword>
<sequence>MSLVDYASSDSDDEGTKDIPADEEKKESDALVDDQQNRRSGFLPNQQPESLSCQTEPSVLKLPDASLLLNLPATHASSGYDHSSRVAAAMAENASRKRDANGSDPANPRTKVPRGRLPYSRDIPDTVRGLLRPPQLSGRSNIVTEDISKLFYLKAHYRSDDEAGNIFTKVVRVHLFSLKMLSDEIGTVGIRREVGTMTVLSDEAGNVFTKVVRVHLFSLKMLSDEIGTGGIRRRLVQ</sequence>
<feature type="region of interest" description="Disordered" evidence="1">
    <location>
        <begin position="89"/>
        <end position="119"/>
    </location>
</feature>
<dbReference type="Proteomes" id="UP001187471">
    <property type="component" value="Unassembled WGS sequence"/>
</dbReference>
<proteinExistence type="predicted"/>
<dbReference type="PANTHER" id="PTHR33912">
    <property type="entry name" value="OS01G0939400 PROTEIN"/>
    <property type="match status" value="1"/>
</dbReference>
<dbReference type="AlphaFoldDB" id="A0AA88QQ17"/>
<gene>
    <name evidence="2" type="ORF">RJ640_025467</name>
</gene>
<dbReference type="PANTHER" id="PTHR33912:SF3">
    <property type="entry name" value="OS01G0939400 PROTEIN"/>
    <property type="match status" value="1"/>
</dbReference>
<evidence type="ECO:0000313" key="2">
    <source>
        <dbReference type="EMBL" id="KAK2974118.1"/>
    </source>
</evidence>
<feature type="compositionally biased region" description="Basic and acidic residues" evidence="1">
    <location>
        <begin position="14"/>
        <end position="29"/>
    </location>
</feature>
<comment type="caution">
    <text evidence="2">The sequence shown here is derived from an EMBL/GenBank/DDBJ whole genome shotgun (WGS) entry which is preliminary data.</text>
</comment>
<accession>A0AA88QQ17</accession>
<dbReference type="EMBL" id="JAVXUO010002331">
    <property type="protein sequence ID" value="KAK2974118.1"/>
    <property type="molecule type" value="Genomic_DNA"/>
</dbReference>
<dbReference type="InterPro" id="IPR040381">
    <property type="entry name" value="At4g14450-like"/>
</dbReference>
<feature type="compositionally biased region" description="Polar residues" evidence="1">
    <location>
        <begin position="43"/>
        <end position="57"/>
    </location>
</feature>
<protein>
    <submittedName>
        <fullName evidence="2">Uncharacterized protein</fullName>
    </submittedName>
</protein>
<reference evidence="2" key="1">
    <citation type="submission" date="2022-12" db="EMBL/GenBank/DDBJ databases">
        <title>Draft genome assemblies for two species of Escallonia (Escalloniales).</title>
        <authorList>
            <person name="Chanderbali A."/>
            <person name="Dervinis C."/>
            <person name="Anghel I."/>
            <person name="Soltis D."/>
            <person name="Soltis P."/>
            <person name="Zapata F."/>
        </authorList>
    </citation>
    <scope>NUCLEOTIDE SEQUENCE</scope>
    <source>
        <strain evidence="2">UCBG92.1500</strain>
        <tissue evidence="2">Leaf</tissue>
    </source>
</reference>